<gene>
    <name evidence="4" type="ORF">Q8A70_24930</name>
</gene>
<dbReference type="Proteomes" id="UP001230156">
    <property type="component" value="Unassembled WGS sequence"/>
</dbReference>
<dbReference type="CDD" id="cd06257">
    <property type="entry name" value="DnaJ"/>
    <property type="match status" value="1"/>
</dbReference>
<feature type="region of interest" description="Disordered" evidence="2">
    <location>
        <begin position="67"/>
        <end position="98"/>
    </location>
</feature>
<comment type="caution">
    <text evidence="4">The sequence shown here is derived from an EMBL/GenBank/DDBJ whole genome shotgun (WGS) entry which is preliminary data.</text>
</comment>
<dbReference type="Pfam" id="PF00226">
    <property type="entry name" value="DnaJ"/>
    <property type="match status" value="1"/>
</dbReference>
<evidence type="ECO:0000256" key="1">
    <source>
        <dbReference type="ARBA" id="ARBA00023186"/>
    </source>
</evidence>
<dbReference type="PANTHER" id="PTHR43096:SF48">
    <property type="entry name" value="CHAPERONE PROTEIN DNAJ"/>
    <property type="match status" value="1"/>
</dbReference>
<dbReference type="InterPro" id="IPR008971">
    <property type="entry name" value="HSP40/DnaJ_pept-bd"/>
</dbReference>
<dbReference type="SMART" id="SM00271">
    <property type="entry name" value="DnaJ"/>
    <property type="match status" value="1"/>
</dbReference>
<dbReference type="SUPFAM" id="SSF49493">
    <property type="entry name" value="HSP40/DnaJ peptide-binding domain"/>
    <property type="match status" value="2"/>
</dbReference>
<reference evidence="5" key="1">
    <citation type="submission" date="2023-08" db="EMBL/GenBank/DDBJ databases">
        <title>Rhodospirillaceae gen. nov., a novel taxon isolated from the Yangtze River Yuezi River estuary sludge.</title>
        <authorList>
            <person name="Ruan L."/>
        </authorList>
    </citation>
    <scope>NUCLEOTIDE SEQUENCE [LARGE SCALE GENOMIC DNA]</scope>
    <source>
        <strain evidence="5">R-7</strain>
    </source>
</reference>
<organism evidence="4 5">
    <name type="scientific">Dongia sedimenti</name>
    <dbReference type="NCBI Taxonomy" id="3064282"/>
    <lineage>
        <taxon>Bacteria</taxon>
        <taxon>Pseudomonadati</taxon>
        <taxon>Pseudomonadota</taxon>
        <taxon>Alphaproteobacteria</taxon>
        <taxon>Rhodospirillales</taxon>
        <taxon>Dongiaceae</taxon>
        <taxon>Dongia</taxon>
    </lineage>
</organism>
<dbReference type="PROSITE" id="PS50076">
    <property type="entry name" value="DNAJ_2"/>
    <property type="match status" value="1"/>
</dbReference>
<evidence type="ECO:0000313" key="5">
    <source>
        <dbReference type="Proteomes" id="UP001230156"/>
    </source>
</evidence>
<dbReference type="InterPro" id="IPR001623">
    <property type="entry name" value="DnaJ_domain"/>
</dbReference>
<evidence type="ECO:0000313" key="4">
    <source>
        <dbReference type="EMBL" id="MDQ7250955.1"/>
    </source>
</evidence>
<dbReference type="Pfam" id="PF01556">
    <property type="entry name" value="DnaJ_C"/>
    <property type="match status" value="1"/>
</dbReference>
<dbReference type="InterPro" id="IPR002939">
    <property type="entry name" value="DnaJ_C"/>
</dbReference>
<dbReference type="CDD" id="cd10747">
    <property type="entry name" value="DnaJ_C"/>
    <property type="match status" value="1"/>
</dbReference>
<evidence type="ECO:0000256" key="2">
    <source>
        <dbReference type="SAM" id="MobiDB-lite"/>
    </source>
</evidence>
<dbReference type="PRINTS" id="PR00625">
    <property type="entry name" value="JDOMAIN"/>
</dbReference>
<sequence length="312" mass="33203">MADPYKTLGVAQGASADEIKKAYRKLAKKLHPDVNPGNKKVETQFKEATAAYDLLSDAEKRRKFDAGEIDDQGNPRGFSGWGNAAGRGGAGAGARRGPRAADAGVDDAFADDLFRDFFNFGRGGGQRAGVKMRGADVTYKAEVAFLEAARGAKKRLTLSDGKTLDITIPPGTMDGQSLRLKGQGLPGQGGAPNGDAYVEIGVAPHAYFEREGSDILLECPISLGEAVLGGQITVPTIDGNVSLKVPKGSNTGTQLRLKGKGVPDPKGVRGDQYVRFVVVLPRQMDSELEQSVERWAKTHGADQDVREKFSKS</sequence>
<keyword evidence="5" id="KW-1185">Reference proteome</keyword>
<protein>
    <submittedName>
        <fullName evidence="4">J domain-containing protein</fullName>
    </submittedName>
</protein>
<dbReference type="SUPFAM" id="SSF46565">
    <property type="entry name" value="Chaperone J-domain"/>
    <property type="match status" value="1"/>
</dbReference>
<dbReference type="Gene3D" id="1.10.287.110">
    <property type="entry name" value="DnaJ domain"/>
    <property type="match status" value="1"/>
</dbReference>
<dbReference type="InterPro" id="IPR036869">
    <property type="entry name" value="J_dom_sf"/>
</dbReference>
<dbReference type="RefSeq" id="WP_379960838.1">
    <property type="nucleotide sequence ID" value="NZ_JAUYVI010000008.1"/>
</dbReference>
<evidence type="ECO:0000259" key="3">
    <source>
        <dbReference type="PROSITE" id="PS50076"/>
    </source>
</evidence>
<keyword evidence="1" id="KW-0143">Chaperone</keyword>
<dbReference type="EMBL" id="JAUYVI010000008">
    <property type="protein sequence ID" value="MDQ7250955.1"/>
    <property type="molecule type" value="Genomic_DNA"/>
</dbReference>
<dbReference type="PANTHER" id="PTHR43096">
    <property type="entry name" value="DNAJ HOMOLOG 1, MITOCHONDRIAL-RELATED"/>
    <property type="match status" value="1"/>
</dbReference>
<feature type="domain" description="J" evidence="3">
    <location>
        <begin position="3"/>
        <end position="68"/>
    </location>
</feature>
<dbReference type="PROSITE" id="PS00636">
    <property type="entry name" value="DNAJ_1"/>
    <property type="match status" value="1"/>
</dbReference>
<accession>A0ABU0YTB4</accession>
<feature type="compositionally biased region" description="Gly residues" evidence="2">
    <location>
        <begin position="79"/>
        <end position="94"/>
    </location>
</feature>
<dbReference type="InterPro" id="IPR018253">
    <property type="entry name" value="DnaJ_domain_CS"/>
</dbReference>
<proteinExistence type="predicted"/>
<dbReference type="Gene3D" id="2.60.260.20">
    <property type="entry name" value="Urease metallochaperone UreE, N-terminal domain"/>
    <property type="match status" value="2"/>
</dbReference>
<name>A0ABU0YTB4_9PROT</name>